<name>A0A1A7X5C9_9TELE</name>
<sequence>FFFSLLYTSTPLHFYTIIGTFYSLLLKNNLVTHISFRLVFFRVVVIEKQRFDCGWMRPTIPTPYWSSQLHVTQIM</sequence>
<keyword evidence="1" id="KW-1133">Transmembrane helix</keyword>
<dbReference type="AlphaFoldDB" id="A0A1A7X5C9"/>
<evidence type="ECO:0000256" key="1">
    <source>
        <dbReference type="SAM" id="Phobius"/>
    </source>
</evidence>
<evidence type="ECO:0000313" key="2">
    <source>
        <dbReference type="EMBL" id="SBP13158.1"/>
    </source>
</evidence>
<reference evidence="2" key="1">
    <citation type="submission" date="2016-05" db="EMBL/GenBank/DDBJ databases">
        <authorList>
            <person name="Lavstsen T."/>
            <person name="Jespersen J.S."/>
        </authorList>
    </citation>
    <scope>NUCLEOTIDE SEQUENCE</scope>
    <source>
        <tissue evidence="2">Brain</tissue>
    </source>
</reference>
<keyword evidence="1" id="KW-0812">Transmembrane</keyword>
<dbReference type="EMBL" id="HADX01014656">
    <property type="protein sequence ID" value="SBP36888.1"/>
    <property type="molecule type" value="Transcribed_RNA"/>
</dbReference>
<gene>
    <name evidence="2" type="primary">Nfu_g_1_017038</name>
</gene>
<feature type="transmembrane region" description="Helical" evidence="1">
    <location>
        <begin position="12"/>
        <end position="30"/>
    </location>
</feature>
<dbReference type="EMBL" id="HADW01011758">
    <property type="protein sequence ID" value="SBP13158.1"/>
    <property type="molecule type" value="Transcribed_RNA"/>
</dbReference>
<proteinExistence type="predicted"/>
<keyword evidence="1" id="KW-0472">Membrane</keyword>
<organism evidence="2">
    <name type="scientific">Iconisemion striatum</name>
    <dbReference type="NCBI Taxonomy" id="60296"/>
    <lineage>
        <taxon>Eukaryota</taxon>
        <taxon>Metazoa</taxon>
        <taxon>Chordata</taxon>
        <taxon>Craniata</taxon>
        <taxon>Vertebrata</taxon>
        <taxon>Euteleostomi</taxon>
        <taxon>Actinopterygii</taxon>
        <taxon>Neopterygii</taxon>
        <taxon>Teleostei</taxon>
        <taxon>Neoteleostei</taxon>
        <taxon>Acanthomorphata</taxon>
        <taxon>Ovalentaria</taxon>
        <taxon>Atherinomorphae</taxon>
        <taxon>Cyprinodontiformes</taxon>
        <taxon>Nothobranchiidae</taxon>
        <taxon>Iconisemion</taxon>
    </lineage>
</organism>
<reference evidence="2" key="2">
    <citation type="submission" date="2016-06" db="EMBL/GenBank/DDBJ databases">
        <title>The genome of a short-lived fish provides insights into sex chromosome evolution and the genetic control of aging.</title>
        <authorList>
            <person name="Reichwald K."/>
            <person name="Felder M."/>
            <person name="Petzold A."/>
            <person name="Koch P."/>
            <person name="Groth M."/>
            <person name="Platzer M."/>
        </authorList>
    </citation>
    <scope>NUCLEOTIDE SEQUENCE</scope>
    <source>
        <tissue evidence="2">Brain</tissue>
    </source>
</reference>
<accession>A0A1A7X5C9</accession>
<feature type="non-terminal residue" evidence="2">
    <location>
        <position position="1"/>
    </location>
</feature>
<protein>
    <submittedName>
        <fullName evidence="2">Transposon Tol2 DNA, Uncharacterized protein</fullName>
    </submittedName>
</protein>
<feature type="non-terminal residue" evidence="2">
    <location>
        <position position="75"/>
    </location>
</feature>